<feature type="domain" description="ABC transporter" evidence="5">
    <location>
        <begin position="2"/>
        <end position="217"/>
    </location>
</feature>
<dbReference type="SMART" id="SM00382">
    <property type="entry name" value="AAA"/>
    <property type="match status" value="1"/>
</dbReference>
<dbReference type="PROSITE" id="PS00211">
    <property type="entry name" value="ABC_TRANSPORTER_1"/>
    <property type="match status" value="1"/>
</dbReference>
<dbReference type="InterPro" id="IPR027417">
    <property type="entry name" value="P-loop_NTPase"/>
</dbReference>
<evidence type="ECO:0000256" key="4">
    <source>
        <dbReference type="ARBA" id="ARBA00022840"/>
    </source>
</evidence>
<comment type="caution">
    <text evidence="6">The sequence shown here is derived from an EMBL/GenBank/DDBJ whole genome shotgun (WGS) entry which is preliminary data.</text>
</comment>
<dbReference type="InterPro" id="IPR003593">
    <property type="entry name" value="AAA+_ATPase"/>
</dbReference>
<name>A0A327ZZN3_9STAP</name>
<protein>
    <submittedName>
        <fullName evidence="6">ABC transporter ATP-binding protein</fullName>
    </submittedName>
</protein>
<dbReference type="InterPro" id="IPR017871">
    <property type="entry name" value="ABC_transporter-like_CS"/>
</dbReference>
<dbReference type="AlphaFoldDB" id="A0A327ZZN3"/>
<dbReference type="Pfam" id="PF00005">
    <property type="entry name" value="ABC_tran"/>
    <property type="match status" value="1"/>
</dbReference>
<dbReference type="Gene3D" id="3.40.50.300">
    <property type="entry name" value="P-loop containing nucleotide triphosphate hydrolases"/>
    <property type="match status" value="1"/>
</dbReference>
<organism evidence="6 7">
    <name type="scientific">Macrococcoides bohemicum</name>
    <dbReference type="NCBI Taxonomy" id="1903056"/>
    <lineage>
        <taxon>Bacteria</taxon>
        <taxon>Bacillati</taxon>
        <taxon>Bacillota</taxon>
        <taxon>Bacilli</taxon>
        <taxon>Bacillales</taxon>
        <taxon>Staphylococcaceae</taxon>
        <taxon>Macrococcoides</taxon>
    </lineage>
</organism>
<accession>A0A327ZZN3</accession>
<dbReference type="OrthoDB" id="9804819at2"/>
<dbReference type="SUPFAM" id="SSF52540">
    <property type="entry name" value="P-loop containing nucleoside triphosphate hydrolases"/>
    <property type="match status" value="1"/>
</dbReference>
<evidence type="ECO:0000313" key="7">
    <source>
        <dbReference type="Proteomes" id="UP000249579"/>
    </source>
</evidence>
<dbReference type="RefSeq" id="WP_111744481.1">
    <property type="nucleotide sequence ID" value="NZ_CM009973.1"/>
</dbReference>
<evidence type="ECO:0000259" key="5">
    <source>
        <dbReference type="PROSITE" id="PS50893"/>
    </source>
</evidence>
<keyword evidence="2" id="KW-0813">Transport</keyword>
<proteinExistence type="inferred from homology"/>
<evidence type="ECO:0000256" key="2">
    <source>
        <dbReference type="ARBA" id="ARBA00022448"/>
    </source>
</evidence>
<geneLocation type="plasmid" evidence="7">
    <name>pzkmb2</name>
</geneLocation>
<gene>
    <name evidence="6" type="ORF">BHX94_12565</name>
</gene>
<dbReference type="GO" id="GO:0005524">
    <property type="term" value="F:ATP binding"/>
    <property type="evidence" value="ECO:0007669"/>
    <property type="project" value="UniProtKB-KW"/>
</dbReference>
<keyword evidence="3" id="KW-0547">Nucleotide-binding</keyword>
<dbReference type="PROSITE" id="PS50893">
    <property type="entry name" value="ABC_TRANSPORTER_2"/>
    <property type="match status" value="1"/>
</dbReference>
<dbReference type="PANTHER" id="PTHR43335">
    <property type="entry name" value="ABC TRANSPORTER, ATP-BINDING PROTEIN"/>
    <property type="match status" value="1"/>
</dbReference>
<dbReference type="EMBL" id="PZJG01000031">
    <property type="protein sequence ID" value="RAK47682.1"/>
    <property type="molecule type" value="Genomic_DNA"/>
</dbReference>
<reference evidence="6 7" key="1">
    <citation type="journal article" date="2018" name="Front. Microbiol.">
        <title>Description and Comparative Genomics of Macrococcus caseolyticus subsp. hominis subsp. nov., Macrococcus goetzii sp. nov., Macrococcus epidermidis sp. nov., and Macrococcus bohemicus sp. nov., Novel Macrococci From Human Clinical Material With Virulence Potential and Suspected Uptake of Foreign DNA by Natural Transformation.</title>
        <authorList>
            <person name="Maslanova I."/>
            <person name="Wertheimer Z."/>
            <person name="Sedlacek I."/>
            <person name="Svec P."/>
            <person name="Indrakova A."/>
            <person name="Kovarovic V."/>
            <person name="Schumann P."/>
            <person name="Sproer C."/>
            <person name="Kralova S."/>
            <person name="Sedo O."/>
            <person name="Kristofova L."/>
            <person name="Vrbovska V."/>
            <person name="Fuzik T."/>
            <person name="Petras P."/>
            <person name="Zdrahal Z."/>
            <person name="Ruzickova V."/>
            <person name="Doskar J."/>
            <person name="Pantucek R."/>
        </authorList>
    </citation>
    <scope>NUCLEOTIDE SEQUENCE [LARGE SCALE GENOMIC DNA]</scope>
    <source>
        <strain evidence="6 7">03/115</strain>
        <plasmid evidence="6">pZKMB2</plasmid>
    </source>
</reference>
<dbReference type="InterPro" id="IPR003439">
    <property type="entry name" value="ABC_transporter-like_ATP-bd"/>
</dbReference>
<keyword evidence="4 6" id="KW-0067">ATP-binding</keyword>
<dbReference type="PANTHER" id="PTHR43335:SF8">
    <property type="entry name" value="ABC TRANSPORTER, ATP-BINDING PROTEIN"/>
    <property type="match status" value="1"/>
</dbReference>
<evidence type="ECO:0000256" key="3">
    <source>
        <dbReference type="ARBA" id="ARBA00022741"/>
    </source>
</evidence>
<keyword evidence="6" id="KW-0614">Plasmid</keyword>
<dbReference type="Proteomes" id="UP000249579">
    <property type="component" value="Plasmid pZKMB2"/>
</dbReference>
<comment type="similarity">
    <text evidence="1">Belongs to the ABC transporter superfamily.</text>
</comment>
<evidence type="ECO:0000313" key="6">
    <source>
        <dbReference type="EMBL" id="RAK47682.1"/>
    </source>
</evidence>
<sequence length="278" mass="31859">MILLNNLTVNRNNKDILKNINYSFEKGKIYGLLGPNGSGKSTLFKTMINVIDYKGEIKTSNIKNIGHLIEYPAFYSNLSCYKNLELHANYQMIEGEDISSYLKLVNLEDAKNKKFKNLSLGMKQRLGIARSLMGNSELILLDEPSNGLDPSGIIDIRNIINNIKLSTRTIIVSSHILNEINHYVDTILFIHDGQLIAHVKNNHDKYGIINYTKEIEEQMDMIQNNIYTLIKCKDNTQYIVGDYINLVKFVNNNNIIDFDLEALYLKLMSMNIVEVIFK</sequence>
<dbReference type="GO" id="GO:0016887">
    <property type="term" value="F:ATP hydrolysis activity"/>
    <property type="evidence" value="ECO:0007669"/>
    <property type="project" value="InterPro"/>
</dbReference>
<evidence type="ECO:0000256" key="1">
    <source>
        <dbReference type="ARBA" id="ARBA00005417"/>
    </source>
</evidence>